<dbReference type="InterPro" id="IPR052432">
    <property type="entry name" value="PITP/CRAL-TRIO"/>
</dbReference>
<dbReference type="SUPFAM" id="SSF52087">
    <property type="entry name" value="CRAL/TRIO domain"/>
    <property type="match status" value="1"/>
</dbReference>
<evidence type="ECO:0000313" key="2">
    <source>
        <dbReference type="EMBL" id="KAF7376571.1"/>
    </source>
</evidence>
<dbReference type="PROSITE" id="PS50191">
    <property type="entry name" value="CRAL_TRIO"/>
    <property type="match status" value="1"/>
</dbReference>
<evidence type="ECO:0000313" key="3">
    <source>
        <dbReference type="Proteomes" id="UP000623467"/>
    </source>
</evidence>
<dbReference type="OrthoDB" id="75724at2759"/>
<reference evidence="2" key="1">
    <citation type="submission" date="2020-05" db="EMBL/GenBank/DDBJ databases">
        <title>Mycena genomes resolve the evolution of fungal bioluminescence.</title>
        <authorList>
            <person name="Tsai I.J."/>
        </authorList>
    </citation>
    <scope>NUCLEOTIDE SEQUENCE</scope>
    <source>
        <strain evidence="2">160909Yilan</strain>
    </source>
</reference>
<protein>
    <submittedName>
        <fullName evidence="2">CRAL/TRIO domain-containing protein</fullName>
    </submittedName>
</protein>
<proteinExistence type="predicted"/>
<name>A0A8H7DMF9_9AGAR</name>
<dbReference type="InterPro" id="IPR001251">
    <property type="entry name" value="CRAL-TRIO_dom"/>
</dbReference>
<dbReference type="PANTHER" id="PTHR46590">
    <property type="entry name" value="PHOSPHATIDYLINOSITOL TRANSFER PROTEIN CSR1-RELATED"/>
    <property type="match status" value="1"/>
</dbReference>
<dbReference type="Pfam" id="PF00650">
    <property type="entry name" value="CRAL_TRIO"/>
    <property type="match status" value="1"/>
</dbReference>
<organism evidence="2 3">
    <name type="scientific">Mycena sanguinolenta</name>
    <dbReference type="NCBI Taxonomy" id="230812"/>
    <lineage>
        <taxon>Eukaryota</taxon>
        <taxon>Fungi</taxon>
        <taxon>Dikarya</taxon>
        <taxon>Basidiomycota</taxon>
        <taxon>Agaricomycotina</taxon>
        <taxon>Agaricomycetes</taxon>
        <taxon>Agaricomycetidae</taxon>
        <taxon>Agaricales</taxon>
        <taxon>Marasmiineae</taxon>
        <taxon>Mycenaceae</taxon>
        <taxon>Mycena</taxon>
    </lineage>
</organism>
<dbReference type="SMART" id="SM00516">
    <property type="entry name" value="SEC14"/>
    <property type="match status" value="1"/>
</dbReference>
<keyword evidence="3" id="KW-1185">Reference proteome</keyword>
<dbReference type="Gene3D" id="3.40.525.10">
    <property type="entry name" value="CRAL-TRIO lipid binding domain"/>
    <property type="match status" value="1"/>
</dbReference>
<accession>A0A8H7DMF9</accession>
<dbReference type="AlphaFoldDB" id="A0A8H7DMF9"/>
<feature type="domain" description="CRAL-TRIO" evidence="1">
    <location>
        <begin position="164"/>
        <end position="311"/>
    </location>
</feature>
<evidence type="ECO:0000259" key="1">
    <source>
        <dbReference type="PROSITE" id="PS50191"/>
    </source>
</evidence>
<dbReference type="EMBL" id="JACAZH010000001">
    <property type="protein sequence ID" value="KAF7376571.1"/>
    <property type="molecule type" value="Genomic_DNA"/>
</dbReference>
<comment type="caution">
    <text evidence="2">The sequence shown here is derived from an EMBL/GenBank/DDBJ whole genome shotgun (WGS) entry which is preliminary data.</text>
</comment>
<dbReference type="CDD" id="cd00170">
    <property type="entry name" value="SEC14"/>
    <property type="match status" value="1"/>
</dbReference>
<dbReference type="Proteomes" id="UP000623467">
    <property type="component" value="Unassembled WGS sequence"/>
</dbReference>
<sequence length="439" mass="50121">MKAESDRSHRTGVFKLRFGKIRILKTRELFPPRPPNPPVPVLRDWRGKHMDLIANANREKFKLLSSQYAENLEAVLALQGTVIDDLLPSVTDEFELDTESTQWAKEWLNDMCTLFRILRRNKFTRSFAIESIRKTLVWRFEHLWPPDPALRLPFVHCLPPPATDPFGRPILVMKVVSFNESSEGYKPLIIRGLECLRLHLIRLNEDSHRSGTPVLQYVILLDLKGLSTQSLNIDLVTWTLRDAIPKFPGLLAAAFMINYSWTHAGLWAIAKRVLPEKAISRVFFPTQQQLADYFSPAMLPKDYGGTLASLTELHDPLWTDSPSPEVGASGETSSSTPSIVAAAPSITAIAPTSHLNPFFGYPVFSSGGLPALHYGRRRKRDLVRTLLILAWRRWRRHIMACIWVLMFILTIRGRRAWFIQTLQRGKSIWTVTYRPAALL</sequence>
<gene>
    <name evidence="2" type="ORF">MSAN_00073400</name>
</gene>
<dbReference type="InterPro" id="IPR036865">
    <property type="entry name" value="CRAL-TRIO_dom_sf"/>
</dbReference>
<dbReference type="PANTHER" id="PTHR46590:SF4">
    <property type="entry name" value="CRAL-TRIO DOMAIN-CONTAINING PROTEIN"/>
    <property type="match status" value="1"/>
</dbReference>